<dbReference type="GO" id="GO:0019807">
    <property type="term" value="F:aspartoacylase activity"/>
    <property type="evidence" value="ECO:0007669"/>
    <property type="project" value="UniProtKB-EC"/>
</dbReference>
<dbReference type="AlphaFoldDB" id="A0A166C5M5"/>
<sequence length="248" mass="27502">MSMDKFDIKYLSNKTGGDISLNRILNQYVPKTELSKFILEKALKGTVIYKFGDDVYSKNRIAILSGVHGNELAPQIASLHIMEKLNSLDSSKIDGIIYIIPFVSPYSSMRNSRYFDGRDLNRMASISGNISNDLVQYFKNIKVDAVGDFHSTAPNANPGVEAVFSTKKPSKLSYEIASHISENVGSKLIAYENAGNVFNGALEDELNLNGIPAVTCEVLSQNGHLNNKSLKQSLLQMNSYLDYFNMIL</sequence>
<name>A0A166C5M5_9EURY</name>
<keyword evidence="7" id="KW-1185">Reference proteome</keyword>
<evidence type="ECO:0000313" key="7">
    <source>
        <dbReference type="Proteomes" id="UP000077245"/>
    </source>
</evidence>
<dbReference type="Gene3D" id="3.40.630.10">
    <property type="entry name" value="Zn peptidases"/>
    <property type="match status" value="1"/>
</dbReference>
<dbReference type="GO" id="GO:0016788">
    <property type="term" value="F:hydrolase activity, acting on ester bonds"/>
    <property type="evidence" value="ECO:0007669"/>
    <property type="project" value="InterPro"/>
</dbReference>
<dbReference type="STRING" id="49547.MBCUR_06300"/>
<proteinExistence type="predicted"/>
<feature type="domain" description="Succinylglutamate desuccinylase/Aspartoacylase catalytic" evidence="5">
    <location>
        <begin position="59"/>
        <end position="243"/>
    </location>
</feature>
<dbReference type="EMBL" id="LWMV01000115">
    <property type="protein sequence ID" value="KZX14154.1"/>
    <property type="molecule type" value="Genomic_DNA"/>
</dbReference>
<reference evidence="6 7" key="1">
    <citation type="submission" date="2016-04" db="EMBL/GenBank/DDBJ databases">
        <title>Genome sequence of Methanobrevibacter curvatus DSM 11111.</title>
        <authorList>
            <person name="Poehlein A."/>
            <person name="Seedorf H."/>
            <person name="Daniel R."/>
        </authorList>
    </citation>
    <scope>NUCLEOTIDE SEQUENCE [LARGE SCALE GENOMIC DNA]</scope>
    <source>
        <strain evidence="6 7">DSM 11111</strain>
    </source>
</reference>
<dbReference type="EC" id="3.5.1.15" evidence="6"/>
<dbReference type="OrthoDB" id="69383at2157"/>
<dbReference type="GO" id="GO:0046872">
    <property type="term" value="F:metal ion binding"/>
    <property type="evidence" value="ECO:0007669"/>
    <property type="project" value="UniProtKB-KW"/>
</dbReference>
<keyword evidence="4" id="KW-0862">Zinc</keyword>
<gene>
    <name evidence="6" type="ORF">MBCUR_06300</name>
</gene>
<dbReference type="PANTHER" id="PTHR37326">
    <property type="entry name" value="BLL3975 PROTEIN"/>
    <property type="match status" value="1"/>
</dbReference>
<evidence type="ECO:0000256" key="4">
    <source>
        <dbReference type="ARBA" id="ARBA00022833"/>
    </source>
</evidence>
<accession>A0A166C5M5</accession>
<dbReference type="PATRIC" id="fig|49547.3.peg.660"/>
<evidence type="ECO:0000259" key="5">
    <source>
        <dbReference type="Pfam" id="PF24827"/>
    </source>
</evidence>
<dbReference type="InterPro" id="IPR053138">
    <property type="entry name" value="N-alpha-Ac-DABA_deacetylase"/>
</dbReference>
<comment type="cofactor">
    <cofactor evidence="1">
        <name>Zn(2+)</name>
        <dbReference type="ChEBI" id="CHEBI:29105"/>
    </cofactor>
</comment>
<dbReference type="RefSeq" id="WP_084269444.1">
    <property type="nucleotide sequence ID" value="NZ_LWMV01000115.1"/>
</dbReference>
<organism evidence="6 7">
    <name type="scientific">Methanobrevibacter curvatus</name>
    <dbReference type="NCBI Taxonomy" id="49547"/>
    <lineage>
        <taxon>Archaea</taxon>
        <taxon>Methanobacteriati</taxon>
        <taxon>Methanobacteriota</taxon>
        <taxon>Methanomada group</taxon>
        <taxon>Methanobacteria</taxon>
        <taxon>Methanobacteriales</taxon>
        <taxon>Methanobacteriaceae</taxon>
        <taxon>Methanobrevibacter</taxon>
    </lineage>
</organism>
<dbReference type="InterPro" id="IPR055438">
    <property type="entry name" value="AstE_AspA_cat"/>
</dbReference>
<evidence type="ECO:0000256" key="2">
    <source>
        <dbReference type="ARBA" id="ARBA00022723"/>
    </source>
</evidence>
<dbReference type="SUPFAM" id="SSF53187">
    <property type="entry name" value="Zn-dependent exopeptidases"/>
    <property type="match status" value="1"/>
</dbReference>
<dbReference type="Pfam" id="PF24827">
    <property type="entry name" value="AstE_AspA_cat"/>
    <property type="match status" value="1"/>
</dbReference>
<dbReference type="Proteomes" id="UP000077245">
    <property type="component" value="Unassembled WGS sequence"/>
</dbReference>
<keyword evidence="3 6" id="KW-0378">Hydrolase</keyword>
<comment type="caution">
    <text evidence="6">The sequence shown here is derived from an EMBL/GenBank/DDBJ whole genome shotgun (WGS) entry which is preliminary data.</text>
</comment>
<evidence type="ECO:0000256" key="3">
    <source>
        <dbReference type="ARBA" id="ARBA00022801"/>
    </source>
</evidence>
<dbReference type="PANTHER" id="PTHR37326:SF1">
    <property type="entry name" value="BLL3975 PROTEIN"/>
    <property type="match status" value="1"/>
</dbReference>
<keyword evidence="2" id="KW-0479">Metal-binding</keyword>
<evidence type="ECO:0000256" key="1">
    <source>
        <dbReference type="ARBA" id="ARBA00001947"/>
    </source>
</evidence>
<protein>
    <submittedName>
        <fullName evidence="6">Aspartoacylase</fullName>
        <ecNumber evidence="6">3.5.1.15</ecNumber>
    </submittedName>
</protein>
<evidence type="ECO:0000313" key="6">
    <source>
        <dbReference type="EMBL" id="KZX14154.1"/>
    </source>
</evidence>